<protein>
    <submittedName>
        <fullName evidence="2">Uncharacterized protein</fullName>
    </submittedName>
</protein>
<keyword evidence="3" id="KW-1185">Reference proteome</keyword>
<evidence type="ECO:0000313" key="2">
    <source>
        <dbReference type="EMBL" id="RKO83722.1"/>
    </source>
</evidence>
<organism evidence="2 3">
    <name type="scientific">Blyttiomyces helicus</name>
    <dbReference type="NCBI Taxonomy" id="388810"/>
    <lineage>
        <taxon>Eukaryota</taxon>
        <taxon>Fungi</taxon>
        <taxon>Fungi incertae sedis</taxon>
        <taxon>Chytridiomycota</taxon>
        <taxon>Chytridiomycota incertae sedis</taxon>
        <taxon>Chytridiomycetes</taxon>
        <taxon>Chytridiomycetes incertae sedis</taxon>
        <taxon>Blyttiomyces</taxon>
    </lineage>
</organism>
<dbReference type="EMBL" id="ML000913">
    <property type="protein sequence ID" value="RKO83722.1"/>
    <property type="molecule type" value="Genomic_DNA"/>
</dbReference>
<gene>
    <name evidence="2" type="ORF">BDK51DRAFT_32387</name>
</gene>
<feature type="non-terminal residue" evidence="2">
    <location>
        <position position="357"/>
    </location>
</feature>
<name>A0A4P9VWY3_9FUNG</name>
<dbReference type="Proteomes" id="UP000269721">
    <property type="component" value="Unassembled WGS sequence"/>
</dbReference>
<sequence length="357" mass="38971">MAAANARFSTAAPQKMPHAMLASKASLSGDWRVAVDAFRAAYSEASPSPSSTTRLFPPPCTARTCGYTSGILLERQGDLQDAITRWRRAIGTAESASEADRCAIVILEERQRRVGEVLNELLDSMRSSINKAEDRILTSHPSAIQDESSRRAKWASASKAEEDSDWDDAYGLSIAIWSTREGNPKAAQKPCRLAIALAETATAAHRSAIEAVPVVKRNNSVGEVLDNHLHDLRKLLLGITMIPDAKVPLSPLAPGDPARKQRLRAVINERYLFTSGICCDKKDALHNSVVELRGPESADRWRVAYIGADLKTADMRVFTASMEVVVLCNERDSFLAGIDRLSLGRICLAIRRPGTPL</sequence>
<evidence type="ECO:0000313" key="3">
    <source>
        <dbReference type="Proteomes" id="UP000269721"/>
    </source>
</evidence>
<accession>A0A4P9VWY3</accession>
<reference evidence="3" key="1">
    <citation type="journal article" date="2018" name="Nat. Microbiol.">
        <title>Leveraging single-cell genomics to expand the fungal tree of life.</title>
        <authorList>
            <person name="Ahrendt S.R."/>
            <person name="Quandt C.A."/>
            <person name="Ciobanu D."/>
            <person name="Clum A."/>
            <person name="Salamov A."/>
            <person name="Andreopoulos B."/>
            <person name="Cheng J.F."/>
            <person name="Woyke T."/>
            <person name="Pelin A."/>
            <person name="Henrissat B."/>
            <person name="Reynolds N.K."/>
            <person name="Benny G.L."/>
            <person name="Smith M.E."/>
            <person name="James T.Y."/>
            <person name="Grigoriev I.V."/>
        </authorList>
    </citation>
    <scope>NUCLEOTIDE SEQUENCE [LARGE SCALE GENOMIC DNA]</scope>
</reference>
<dbReference type="AlphaFoldDB" id="A0A4P9VWY3"/>
<proteinExistence type="predicted"/>
<evidence type="ECO:0000256" key="1">
    <source>
        <dbReference type="SAM" id="MobiDB-lite"/>
    </source>
</evidence>
<feature type="region of interest" description="Disordered" evidence="1">
    <location>
        <begin position="139"/>
        <end position="158"/>
    </location>
</feature>